<keyword evidence="4" id="KW-1185">Reference proteome</keyword>
<gene>
    <name evidence="3" type="ORF">QGN29_14060</name>
</gene>
<organism evidence="3 4">
    <name type="scientific">Temperatibacter marinus</name>
    <dbReference type="NCBI Taxonomy" id="1456591"/>
    <lineage>
        <taxon>Bacteria</taxon>
        <taxon>Pseudomonadati</taxon>
        <taxon>Pseudomonadota</taxon>
        <taxon>Alphaproteobacteria</taxon>
        <taxon>Kordiimonadales</taxon>
        <taxon>Temperatibacteraceae</taxon>
        <taxon>Temperatibacter</taxon>
    </lineage>
</organism>
<dbReference type="InterPro" id="IPR029021">
    <property type="entry name" value="Prot-tyrosine_phosphatase-like"/>
</dbReference>
<dbReference type="EMBL" id="CP123872">
    <property type="protein sequence ID" value="WND02673.1"/>
    <property type="molecule type" value="Genomic_DNA"/>
</dbReference>
<feature type="domain" description="DSP-PTPase phosphatase fused to NAD+ Kinase" evidence="2">
    <location>
        <begin position="34"/>
        <end position="148"/>
    </location>
</feature>
<dbReference type="GO" id="GO:0016740">
    <property type="term" value="F:transferase activity"/>
    <property type="evidence" value="ECO:0007669"/>
    <property type="project" value="UniProtKB-KW"/>
</dbReference>
<evidence type="ECO:0000313" key="3">
    <source>
        <dbReference type="EMBL" id="WND02673.1"/>
    </source>
</evidence>
<keyword evidence="3" id="KW-0808">Transferase</keyword>
<dbReference type="SUPFAM" id="SSF52799">
    <property type="entry name" value="(Phosphotyrosine protein) phosphatases II"/>
    <property type="match status" value="1"/>
</dbReference>
<reference evidence="3" key="1">
    <citation type="submission" date="2023-04" db="EMBL/GenBank/DDBJ databases">
        <title>Complete genome sequence of Temperatibacter marinus.</title>
        <authorList>
            <person name="Rong J.-C."/>
            <person name="Yi M.-L."/>
            <person name="Zhao Q."/>
        </authorList>
    </citation>
    <scope>NUCLEOTIDE SEQUENCE</scope>
    <source>
        <strain evidence="3">NBRC 110045</strain>
    </source>
</reference>
<dbReference type="Proteomes" id="UP001268683">
    <property type="component" value="Chromosome"/>
</dbReference>
<accession>A0AA52EGF8</accession>
<dbReference type="InterPro" id="IPR055214">
    <property type="entry name" value="PTP-NADK"/>
</dbReference>
<feature type="signal peptide" evidence="1">
    <location>
        <begin position="1"/>
        <end position="20"/>
    </location>
</feature>
<evidence type="ECO:0000313" key="4">
    <source>
        <dbReference type="Proteomes" id="UP001268683"/>
    </source>
</evidence>
<protein>
    <submittedName>
        <fullName evidence="3">Sulfur transferase domain-containing protein</fullName>
    </submittedName>
</protein>
<sequence length="166" mass="18200">MRYLSITFIMLMSFSFVAVSGDDDEIEMKNAKWISDKILVGGQPSETDLAKLKKQGIKTIVTLRPEAEFDRSDLLLKSNSLGMTYLSLPIGSRSDISLDKARMLDKILAASEKDKVAVHCASSNRVGALMALRAFHLKGKSKEDALKEGEKAGLKSLKGVVEPLLK</sequence>
<dbReference type="Gene3D" id="3.90.190.10">
    <property type="entry name" value="Protein tyrosine phosphatase superfamily"/>
    <property type="match status" value="1"/>
</dbReference>
<name>A0AA52EGF8_9PROT</name>
<dbReference type="Pfam" id="PF22741">
    <property type="entry name" value="PTP-NADK"/>
    <property type="match status" value="1"/>
</dbReference>
<dbReference type="RefSeq" id="WP_310798509.1">
    <property type="nucleotide sequence ID" value="NZ_CP123872.1"/>
</dbReference>
<dbReference type="KEGG" id="tmk:QGN29_14060"/>
<proteinExistence type="predicted"/>
<keyword evidence="1" id="KW-0732">Signal</keyword>
<evidence type="ECO:0000259" key="2">
    <source>
        <dbReference type="Pfam" id="PF22741"/>
    </source>
</evidence>
<evidence type="ECO:0000256" key="1">
    <source>
        <dbReference type="SAM" id="SignalP"/>
    </source>
</evidence>
<dbReference type="AlphaFoldDB" id="A0AA52EGF8"/>
<feature type="chain" id="PRO_5041435403" evidence="1">
    <location>
        <begin position="21"/>
        <end position="166"/>
    </location>
</feature>